<feature type="modified residue" description="4-aspartylphosphate" evidence="2">
    <location>
        <position position="54"/>
    </location>
</feature>
<keyword evidence="6" id="KW-1185">Reference proteome</keyword>
<dbReference type="AlphaFoldDB" id="A3UBU4"/>
<dbReference type="Pfam" id="PF04397">
    <property type="entry name" value="LytTR"/>
    <property type="match status" value="1"/>
</dbReference>
<dbReference type="SMART" id="SM00850">
    <property type="entry name" value="LytTR"/>
    <property type="match status" value="1"/>
</dbReference>
<dbReference type="Proteomes" id="UP000002297">
    <property type="component" value="Chromosome"/>
</dbReference>
<dbReference type="Gene3D" id="3.40.50.2300">
    <property type="match status" value="1"/>
</dbReference>
<dbReference type="Pfam" id="PF00072">
    <property type="entry name" value="Response_reg"/>
    <property type="match status" value="1"/>
</dbReference>
<dbReference type="SMART" id="SM00448">
    <property type="entry name" value="REC"/>
    <property type="match status" value="1"/>
</dbReference>
<accession>A3UBU4</accession>
<dbReference type="STRING" id="216432.CA2559_08681"/>
<dbReference type="EMBL" id="CP002046">
    <property type="protein sequence ID" value="EAP86095.1"/>
    <property type="molecule type" value="Genomic_DNA"/>
</dbReference>
<dbReference type="RefSeq" id="WP_013187481.1">
    <property type="nucleotide sequence ID" value="NC_014230.1"/>
</dbReference>
<sequence>MKKNILIVEDELLIAEDIKYNLERLNYNVSGIAIRASEALTILENNSVDLALLDINIKGELDGIELGRKIRSLYPMPIVYLTSNSDKRTVERAVETEPSGYVVKPYNKTDLFTTLTLALHNSDKNEKPQEKQSTQGKGKSVFFKVEGTYTKVLFDNILFFRTAGNYIEIHKIGGVDLVRMTVKELFEHVASGNFLRVHKSYILNRDKITGFNGKEVFIGDRKFPMGGVYKDEVFQVLDVN</sequence>
<dbReference type="OrthoDB" id="2962330at2"/>
<keyword evidence="1 2" id="KW-0597">Phosphoprotein</keyword>
<dbReference type="PROSITE" id="PS50110">
    <property type="entry name" value="RESPONSE_REGULATORY"/>
    <property type="match status" value="1"/>
</dbReference>
<gene>
    <name evidence="5" type="ordered locus">CA2559_08681</name>
</gene>
<feature type="domain" description="Response regulatory" evidence="3">
    <location>
        <begin position="4"/>
        <end position="119"/>
    </location>
</feature>
<dbReference type="PANTHER" id="PTHR44591">
    <property type="entry name" value="STRESS RESPONSE REGULATOR PROTEIN 1"/>
    <property type="match status" value="1"/>
</dbReference>
<dbReference type="SUPFAM" id="SSF52172">
    <property type="entry name" value="CheY-like"/>
    <property type="match status" value="1"/>
</dbReference>
<dbReference type="GO" id="GO:0000160">
    <property type="term" value="P:phosphorelay signal transduction system"/>
    <property type="evidence" value="ECO:0007669"/>
    <property type="project" value="InterPro"/>
</dbReference>
<dbReference type="KEGG" id="cat:CA2559_08681"/>
<dbReference type="CDD" id="cd17534">
    <property type="entry name" value="REC_DC-like"/>
    <property type="match status" value="1"/>
</dbReference>
<dbReference type="eggNOG" id="COG3279">
    <property type="taxonomic scope" value="Bacteria"/>
</dbReference>
<name>A3UBU4_CROAH</name>
<dbReference type="PROSITE" id="PS50930">
    <property type="entry name" value="HTH_LYTTR"/>
    <property type="match status" value="1"/>
</dbReference>
<evidence type="ECO:0000313" key="6">
    <source>
        <dbReference type="Proteomes" id="UP000002297"/>
    </source>
</evidence>
<evidence type="ECO:0000256" key="1">
    <source>
        <dbReference type="ARBA" id="ARBA00022553"/>
    </source>
</evidence>
<reference evidence="5 6" key="1">
    <citation type="journal article" date="2010" name="J. Bacteriol.">
        <title>The complete genome sequence of Croceibacter atlanticus HTCC2559T.</title>
        <authorList>
            <person name="Oh H.M."/>
            <person name="Kang I."/>
            <person name="Ferriera S."/>
            <person name="Giovannoni S.J."/>
            <person name="Cho J.C."/>
        </authorList>
    </citation>
    <scope>NUCLEOTIDE SEQUENCE [LARGE SCALE GENOMIC DNA]</scope>
    <source>
        <strain evidence="6">ATCC BAA-628 / HTCC2559 / KCTC 12090</strain>
    </source>
</reference>
<evidence type="ECO:0000313" key="5">
    <source>
        <dbReference type="EMBL" id="EAP86095.1"/>
    </source>
</evidence>
<dbReference type="InterPro" id="IPR050595">
    <property type="entry name" value="Bact_response_regulator"/>
</dbReference>
<evidence type="ECO:0000259" key="4">
    <source>
        <dbReference type="PROSITE" id="PS50930"/>
    </source>
</evidence>
<dbReference type="InterPro" id="IPR001789">
    <property type="entry name" value="Sig_transdc_resp-reg_receiver"/>
</dbReference>
<dbReference type="GeneID" id="89453488"/>
<dbReference type="Gene3D" id="2.40.50.1020">
    <property type="entry name" value="LytTr DNA-binding domain"/>
    <property type="match status" value="1"/>
</dbReference>
<dbReference type="HOGENOM" id="CLU_000445_14_1_10"/>
<organism evidence="5 6">
    <name type="scientific">Croceibacter atlanticus (strain ATCC BAA-628 / JCM 21780 / CIP 108009 / IAM 15332 / KCTC 12090 / HTCC2559)</name>
    <dbReference type="NCBI Taxonomy" id="216432"/>
    <lineage>
        <taxon>Bacteria</taxon>
        <taxon>Pseudomonadati</taxon>
        <taxon>Bacteroidota</taxon>
        <taxon>Flavobacteriia</taxon>
        <taxon>Flavobacteriales</taxon>
        <taxon>Flavobacteriaceae</taxon>
        <taxon>Croceibacter</taxon>
    </lineage>
</organism>
<protein>
    <submittedName>
        <fullName evidence="5">Transcriptional regulator</fullName>
    </submittedName>
</protein>
<evidence type="ECO:0000259" key="3">
    <source>
        <dbReference type="PROSITE" id="PS50110"/>
    </source>
</evidence>
<dbReference type="InterPro" id="IPR011006">
    <property type="entry name" value="CheY-like_superfamily"/>
</dbReference>
<proteinExistence type="predicted"/>
<evidence type="ECO:0000256" key="2">
    <source>
        <dbReference type="PROSITE-ProRule" id="PRU00169"/>
    </source>
</evidence>
<dbReference type="GO" id="GO:0003677">
    <property type="term" value="F:DNA binding"/>
    <property type="evidence" value="ECO:0007669"/>
    <property type="project" value="InterPro"/>
</dbReference>
<dbReference type="InterPro" id="IPR007492">
    <property type="entry name" value="LytTR_DNA-bd_dom"/>
</dbReference>
<dbReference type="PANTHER" id="PTHR44591:SF3">
    <property type="entry name" value="RESPONSE REGULATORY DOMAIN-CONTAINING PROTEIN"/>
    <property type="match status" value="1"/>
</dbReference>
<feature type="domain" description="HTH LytTR-type" evidence="4">
    <location>
        <begin position="143"/>
        <end position="208"/>
    </location>
</feature>